<dbReference type="AlphaFoldDB" id="A0A1I2Y730"/>
<gene>
    <name evidence="1" type="ORF">SAMN05660649_04280</name>
</gene>
<protein>
    <recommendedName>
        <fullName evidence="3">DUF3486 family protein</fullName>
    </recommendedName>
</protein>
<dbReference type="Proteomes" id="UP000199337">
    <property type="component" value="Unassembled WGS sequence"/>
</dbReference>
<evidence type="ECO:0000313" key="2">
    <source>
        <dbReference type="Proteomes" id="UP000199337"/>
    </source>
</evidence>
<accession>A0A1I2Y730</accession>
<dbReference type="EMBL" id="FOOX01000020">
    <property type="protein sequence ID" value="SFH21520.1"/>
    <property type="molecule type" value="Genomic_DNA"/>
</dbReference>
<proteinExistence type="predicted"/>
<dbReference type="InterPro" id="IPR021874">
    <property type="entry name" value="Phage_Mu_Gp27"/>
</dbReference>
<reference evidence="2" key="1">
    <citation type="submission" date="2016-10" db="EMBL/GenBank/DDBJ databases">
        <authorList>
            <person name="Varghese N."/>
            <person name="Submissions S."/>
        </authorList>
    </citation>
    <scope>NUCLEOTIDE SEQUENCE [LARGE SCALE GENOMIC DNA]</scope>
    <source>
        <strain evidence="2">DSM 17038</strain>
    </source>
</reference>
<dbReference type="STRING" id="341036.SAMN05660649_04280"/>
<evidence type="ECO:0000313" key="1">
    <source>
        <dbReference type="EMBL" id="SFH21520.1"/>
    </source>
</evidence>
<sequence length="189" mass="21653">MGEQRQRTRTRSKVDELPEELKLKVEAMLLDTNNTYNDISEHLKSEGYDISKSAIGRYALRTNHATQRLLEAQEQTRMLIEAIKKNPDADYTEGALQIMSGELTKKLAQAQEEWDEMPLDKAARVMVALSRTKVYKDRIRADLAQEAKIALAEFKKEVYAELEGVEPELCERLIQVANRVAERLEAEES</sequence>
<name>A0A1I2Y730_9FIRM</name>
<evidence type="ECO:0008006" key="3">
    <source>
        <dbReference type="Google" id="ProtNLM"/>
    </source>
</evidence>
<dbReference type="OrthoDB" id="31787at2"/>
<dbReference type="RefSeq" id="WP_092474192.1">
    <property type="nucleotide sequence ID" value="NZ_FOOX01000020.1"/>
</dbReference>
<organism evidence="1 2">
    <name type="scientific">Desulfotruncus arcticus DSM 17038</name>
    <dbReference type="NCBI Taxonomy" id="1121424"/>
    <lineage>
        <taxon>Bacteria</taxon>
        <taxon>Bacillati</taxon>
        <taxon>Bacillota</taxon>
        <taxon>Clostridia</taxon>
        <taxon>Eubacteriales</taxon>
        <taxon>Desulfallaceae</taxon>
        <taxon>Desulfotruncus</taxon>
    </lineage>
</organism>
<dbReference type="Pfam" id="PF11985">
    <property type="entry name" value="Phage_Mu_Gp27"/>
    <property type="match status" value="1"/>
</dbReference>
<keyword evidence="2" id="KW-1185">Reference proteome</keyword>